<evidence type="ECO:0000256" key="6">
    <source>
        <dbReference type="ARBA" id="ARBA00022892"/>
    </source>
</evidence>
<dbReference type="InterPro" id="IPR024156">
    <property type="entry name" value="Small_GTPase_ARF"/>
</dbReference>
<keyword evidence="14" id="KW-1185">Reference proteome</keyword>
<protein>
    <recommendedName>
        <fullName evidence="15">ARF4</fullName>
    </recommendedName>
</protein>
<keyword evidence="5 11" id="KW-0547">Nucleotide-binding</keyword>
<dbReference type="EMBL" id="VXIV02000063">
    <property type="protein sequence ID" value="KAF6041293.1"/>
    <property type="molecule type" value="Genomic_DNA"/>
</dbReference>
<evidence type="ECO:0000256" key="4">
    <source>
        <dbReference type="ARBA" id="ARBA00022707"/>
    </source>
</evidence>
<evidence type="ECO:0000256" key="5">
    <source>
        <dbReference type="ARBA" id="ARBA00022741"/>
    </source>
</evidence>
<evidence type="ECO:0000256" key="7">
    <source>
        <dbReference type="ARBA" id="ARBA00022927"/>
    </source>
</evidence>
<dbReference type="AlphaFoldDB" id="A0A7J7KT64"/>
<dbReference type="GO" id="GO:0005525">
    <property type="term" value="F:GTP binding"/>
    <property type="evidence" value="ECO:0007669"/>
    <property type="project" value="UniProtKB-KW"/>
</dbReference>
<feature type="binding site" evidence="12">
    <location>
        <position position="30"/>
    </location>
    <ligand>
        <name>Mg(2+)</name>
        <dbReference type="ChEBI" id="CHEBI:18420"/>
    </ligand>
</feature>
<dbReference type="SMART" id="SM00177">
    <property type="entry name" value="ARF"/>
    <property type="match status" value="1"/>
</dbReference>
<evidence type="ECO:0008006" key="15">
    <source>
        <dbReference type="Google" id="ProtNLM"/>
    </source>
</evidence>
<keyword evidence="12" id="KW-0460">Magnesium</keyword>
<keyword evidence="9 11" id="KW-0342">GTP-binding</keyword>
<dbReference type="SUPFAM" id="SSF52540">
    <property type="entry name" value="P-loop containing nucleoside triphosphate hydrolases"/>
    <property type="match status" value="1"/>
</dbReference>
<dbReference type="InterPro" id="IPR006689">
    <property type="entry name" value="Small_GTPase_ARF/SAR"/>
</dbReference>
<dbReference type="PROSITE" id="PS51417">
    <property type="entry name" value="ARF"/>
    <property type="match status" value="1"/>
</dbReference>
<dbReference type="GO" id="GO:0016192">
    <property type="term" value="P:vesicle-mediated transport"/>
    <property type="evidence" value="ECO:0007669"/>
    <property type="project" value="UniProtKB-KW"/>
</dbReference>
<comment type="subcellular location">
    <subcellularLocation>
        <location evidence="1">Golgi apparatus</location>
    </subcellularLocation>
</comment>
<sequence length="114" mass="12945">MGGQQSTFSQLFTSTYRHIVMLGLDCAGKTTVLYRMKLEQYMNTVPTIGFNCEKVKGHIGKSKGVSFTIWDIGGQDKLRPLWNTYMHHTEGIIFVVDSCDCERFEEAKIELSAE</sequence>
<keyword evidence="4" id="KW-0519">Myristate</keyword>
<evidence type="ECO:0000256" key="12">
    <source>
        <dbReference type="PIRSR" id="PIRSR606689-2"/>
    </source>
</evidence>
<evidence type="ECO:0000313" key="13">
    <source>
        <dbReference type="EMBL" id="KAF6041293.1"/>
    </source>
</evidence>
<keyword evidence="12" id="KW-0479">Metal-binding</keyword>
<dbReference type="GO" id="GO:0003924">
    <property type="term" value="F:GTPase activity"/>
    <property type="evidence" value="ECO:0007669"/>
    <property type="project" value="InterPro"/>
</dbReference>
<evidence type="ECO:0000256" key="11">
    <source>
        <dbReference type="PIRSR" id="PIRSR606689-1"/>
    </source>
</evidence>
<gene>
    <name evidence="13" type="ORF">EB796_000455</name>
</gene>
<organism evidence="13 14">
    <name type="scientific">Bugula neritina</name>
    <name type="common">Brown bryozoan</name>
    <name type="synonym">Sertularia neritina</name>
    <dbReference type="NCBI Taxonomy" id="10212"/>
    <lineage>
        <taxon>Eukaryota</taxon>
        <taxon>Metazoa</taxon>
        <taxon>Spiralia</taxon>
        <taxon>Lophotrochozoa</taxon>
        <taxon>Bryozoa</taxon>
        <taxon>Gymnolaemata</taxon>
        <taxon>Cheilostomatida</taxon>
        <taxon>Flustrina</taxon>
        <taxon>Buguloidea</taxon>
        <taxon>Bugulidae</taxon>
        <taxon>Bugula</taxon>
    </lineage>
</organism>
<proteinExistence type="inferred from homology"/>
<keyword evidence="8" id="KW-0333">Golgi apparatus</keyword>
<evidence type="ECO:0000256" key="3">
    <source>
        <dbReference type="ARBA" id="ARBA00022448"/>
    </source>
</evidence>
<evidence type="ECO:0000313" key="14">
    <source>
        <dbReference type="Proteomes" id="UP000593567"/>
    </source>
</evidence>
<evidence type="ECO:0000256" key="2">
    <source>
        <dbReference type="ARBA" id="ARBA00010290"/>
    </source>
</evidence>
<keyword evidence="10" id="KW-0449">Lipoprotein</keyword>
<dbReference type="GO" id="GO:0015031">
    <property type="term" value="P:protein transport"/>
    <property type="evidence" value="ECO:0007669"/>
    <property type="project" value="UniProtKB-KW"/>
</dbReference>
<evidence type="ECO:0000256" key="8">
    <source>
        <dbReference type="ARBA" id="ARBA00023034"/>
    </source>
</evidence>
<comment type="caution">
    <text evidence="13">The sequence shown here is derived from an EMBL/GenBank/DDBJ whole genome shotgun (WGS) entry which is preliminary data.</text>
</comment>
<dbReference type="InterPro" id="IPR005225">
    <property type="entry name" value="Small_GTP-bd"/>
</dbReference>
<keyword evidence="6" id="KW-0931">ER-Golgi transport</keyword>
<evidence type="ECO:0000256" key="1">
    <source>
        <dbReference type="ARBA" id="ARBA00004555"/>
    </source>
</evidence>
<feature type="binding site" evidence="12">
    <location>
        <position position="47"/>
    </location>
    <ligand>
        <name>Mg(2+)</name>
        <dbReference type="ChEBI" id="CHEBI:18420"/>
    </ligand>
</feature>
<comment type="similarity">
    <text evidence="2">Belongs to the small GTPase superfamily. Arf family.</text>
</comment>
<accession>A0A7J7KT64</accession>
<dbReference type="GO" id="GO:0005794">
    <property type="term" value="C:Golgi apparatus"/>
    <property type="evidence" value="ECO:0007669"/>
    <property type="project" value="UniProtKB-SubCell"/>
</dbReference>
<dbReference type="GO" id="GO:0046872">
    <property type="term" value="F:metal ion binding"/>
    <property type="evidence" value="ECO:0007669"/>
    <property type="project" value="UniProtKB-KW"/>
</dbReference>
<dbReference type="NCBIfam" id="TIGR00231">
    <property type="entry name" value="small_GTP"/>
    <property type="match status" value="1"/>
</dbReference>
<evidence type="ECO:0000256" key="10">
    <source>
        <dbReference type="ARBA" id="ARBA00023288"/>
    </source>
</evidence>
<keyword evidence="7" id="KW-0653">Protein transport</keyword>
<reference evidence="13" key="1">
    <citation type="submission" date="2020-06" db="EMBL/GenBank/DDBJ databases">
        <title>Draft genome of Bugula neritina, a colonial animal packing powerful symbionts and potential medicines.</title>
        <authorList>
            <person name="Rayko M."/>
        </authorList>
    </citation>
    <scope>NUCLEOTIDE SEQUENCE [LARGE SCALE GENOMIC DNA]</scope>
    <source>
        <strain evidence="13">Kwan_BN1</strain>
    </source>
</reference>
<dbReference type="Pfam" id="PF00025">
    <property type="entry name" value="Arf"/>
    <property type="match status" value="1"/>
</dbReference>
<dbReference type="Proteomes" id="UP000593567">
    <property type="component" value="Unassembled WGS sequence"/>
</dbReference>
<dbReference type="Gene3D" id="3.40.50.300">
    <property type="entry name" value="P-loop containing nucleotide triphosphate hydrolases"/>
    <property type="match status" value="1"/>
</dbReference>
<dbReference type="FunFam" id="3.40.50.300:FF:003500">
    <property type="entry name" value="ADP-ribosylation factor 1"/>
    <property type="match status" value="1"/>
</dbReference>
<name>A0A7J7KT64_BUGNE</name>
<dbReference type="PANTHER" id="PTHR11711">
    <property type="entry name" value="ADP RIBOSYLATION FACTOR-RELATED"/>
    <property type="match status" value="1"/>
</dbReference>
<evidence type="ECO:0000256" key="9">
    <source>
        <dbReference type="ARBA" id="ARBA00023134"/>
    </source>
</evidence>
<feature type="binding site" evidence="11">
    <location>
        <position position="74"/>
    </location>
    <ligand>
        <name>GTP</name>
        <dbReference type="ChEBI" id="CHEBI:37565"/>
    </ligand>
</feature>
<feature type="binding site" evidence="11">
    <location>
        <begin position="23"/>
        <end position="30"/>
    </location>
    <ligand>
        <name>GTP</name>
        <dbReference type="ChEBI" id="CHEBI:37565"/>
    </ligand>
</feature>
<dbReference type="OrthoDB" id="2011769at2759"/>
<keyword evidence="3" id="KW-0813">Transport</keyword>
<dbReference type="InterPro" id="IPR027417">
    <property type="entry name" value="P-loop_NTPase"/>
</dbReference>